<dbReference type="OrthoDB" id="5145858at2"/>
<name>A0A562HUN7_MICOL</name>
<evidence type="ECO:0000313" key="2">
    <source>
        <dbReference type="Proteomes" id="UP000319825"/>
    </source>
</evidence>
<accession>A0A562HUN7</accession>
<dbReference type="EMBL" id="VLKE01000002">
    <property type="protein sequence ID" value="TWH62342.1"/>
    <property type="molecule type" value="Genomic_DNA"/>
</dbReference>
<evidence type="ECO:0000313" key="1">
    <source>
        <dbReference type="EMBL" id="TWH62342.1"/>
    </source>
</evidence>
<protein>
    <recommendedName>
        <fullName evidence="3">PIN domain-containing protein</fullName>
    </recommendedName>
</protein>
<dbReference type="AlphaFoldDB" id="A0A562HUN7"/>
<sequence>MDVVFDPPGHTRLSITDDEIVDRAAALQTLAGRRVRLLTYDTGMAMRGRNAGLTVHKLQHSRTDDGK</sequence>
<reference evidence="1 2" key="1">
    <citation type="submission" date="2019-07" db="EMBL/GenBank/DDBJ databases">
        <title>R&amp;d 2014.</title>
        <authorList>
            <person name="Klenk H.-P."/>
        </authorList>
    </citation>
    <scope>NUCLEOTIDE SEQUENCE [LARGE SCALE GENOMIC DNA]</scope>
    <source>
        <strain evidence="1 2">DSM 43868</strain>
    </source>
</reference>
<gene>
    <name evidence="1" type="ORF">JD77_06393</name>
</gene>
<keyword evidence="2" id="KW-1185">Reference proteome</keyword>
<comment type="caution">
    <text evidence="1">The sequence shown here is derived from an EMBL/GenBank/DDBJ whole genome shotgun (WGS) entry which is preliminary data.</text>
</comment>
<dbReference type="Proteomes" id="UP000319825">
    <property type="component" value="Unassembled WGS sequence"/>
</dbReference>
<organism evidence="1 2">
    <name type="scientific">Micromonospora olivasterospora</name>
    <dbReference type="NCBI Taxonomy" id="1880"/>
    <lineage>
        <taxon>Bacteria</taxon>
        <taxon>Bacillati</taxon>
        <taxon>Actinomycetota</taxon>
        <taxon>Actinomycetes</taxon>
        <taxon>Micromonosporales</taxon>
        <taxon>Micromonosporaceae</taxon>
        <taxon>Micromonospora</taxon>
    </lineage>
</organism>
<proteinExistence type="predicted"/>
<evidence type="ECO:0008006" key="3">
    <source>
        <dbReference type="Google" id="ProtNLM"/>
    </source>
</evidence>
<dbReference type="RefSeq" id="WP_145777936.1">
    <property type="nucleotide sequence ID" value="NZ_BAAATQ010000061.1"/>
</dbReference>